<evidence type="ECO:0000313" key="7">
    <source>
        <dbReference type="Proteomes" id="UP001498398"/>
    </source>
</evidence>
<comment type="caution">
    <text evidence="6">The sequence shown here is derived from an EMBL/GenBank/DDBJ whole genome shotgun (WGS) entry which is preliminary data.</text>
</comment>
<feature type="transmembrane region" description="Helical" evidence="5">
    <location>
        <begin position="177"/>
        <end position="197"/>
    </location>
</feature>
<dbReference type="PANTHER" id="PTHR42723:SF1">
    <property type="entry name" value="CHLOROPHYLL SYNTHASE, CHLOROPLASTIC"/>
    <property type="match status" value="1"/>
</dbReference>
<comment type="subcellular location">
    <subcellularLocation>
        <location evidence="1">Membrane</location>
        <topology evidence="1">Multi-pass membrane protein</topology>
    </subcellularLocation>
</comment>
<gene>
    <name evidence="6" type="ORF">VKT23_016115</name>
</gene>
<accession>A0ABR1J087</accession>
<organism evidence="6 7">
    <name type="scientific">Marasmiellus scandens</name>
    <dbReference type="NCBI Taxonomy" id="2682957"/>
    <lineage>
        <taxon>Eukaryota</taxon>
        <taxon>Fungi</taxon>
        <taxon>Dikarya</taxon>
        <taxon>Basidiomycota</taxon>
        <taxon>Agaricomycotina</taxon>
        <taxon>Agaricomycetes</taxon>
        <taxon>Agaricomycetidae</taxon>
        <taxon>Agaricales</taxon>
        <taxon>Marasmiineae</taxon>
        <taxon>Omphalotaceae</taxon>
        <taxon>Marasmiellus</taxon>
    </lineage>
</organism>
<feature type="transmembrane region" description="Helical" evidence="5">
    <location>
        <begin position="209"/>
        <end position="228"/>
    </location>
</feature>
<evidence type="ECO:0000256" key="3">
    <source>
        <dbReference type="ARBA" id="ARBA00022989"/>
    </source>
</evidence>
<evidence type="ECO:0000256" key="1">
    <source>
        <dbReference type="ARBA" id="ARBA00004141"/>
    </source>
</evidence>
<dbReference type="Gene3D" id="1.10.357.140">
    <property type="entry name" value="UbiA prenyltransferase"/>
    <property type="match status" value="1"/>
</dbReference>
<dbReference type="CDD" id="cd13965">
    <property type="entry name" value="PT_UbiA_3"/>
    <property type="match status" value="1"/>
</dbReference>
<dbReference type="PANTHER" id="PTHR42723">
    <property type="entry name" value="CHLOROPHYLL SYNTHASE"/>
    <property type="match status" value="1"/>
</dbReference>
<name>A0ABR1J087_9AGAR</name>
<keyword evidence="2 5" id="KW-0812">Transmembrane</keyword>
<dbReference type="Proteomes" id="UP001498398">
    <property type="component" value="Unassembled WGS sequence"/>
</dbReference>
<keyword evidence="3 5" id="KW-1133">Transmembrane helix</keyword>
<sequence length="264" mass="29333">MLIPVGCFAAAVAPAHSIWNVICSLFWIWVHLLQFNISNQIVSLNEDRENKSYRPLPASLITIQHATALKYLLIPLCWALSAQYGATVLTASVFIGGLTILYNDLGAHAHWASRNLVNAAGFACYEIGSTLVASIHPQQPSDKMKAAVSLSALILATTIHAQDFRDQRGDVLIGRKTLPIVFGDNARSAMIILLALWSFSSSQLWELDIVSSMIICFLGLYVGFRFLFMTSTSDDKISYHWYNIWLALVHMMPVYSKLSNIVRA</sequence>
<evidence type="ECO:0000256" key="2">
    <source>
        <dbReference type="ARBA" id="ARBA00022692"/>
    </source>
</evidence>
<keyword evidence="7" id="KW-1185">Reference proteome</keyword>
<dbReference type="EMBL" id="JBANRG010000058">
    <property type="protein sequence ID" value="KAK7442517.1"/>
    <property type="molecule type" value="Genomic_DNA"/>
</dbReference>
<dbReference type="InterPro" id="IPR050475">
    <property type="entry name" value="Prenyltransferase_related"/>
</dbReference>
<protein>
    <submittedName>
        <fullName evidence="6">Uncharacterized protein</fullName>
    </submittedName>
</protein>
<dbReference type="InterPro" id="IPR044878">
    <property type="entry name" value="UbiA_sf"/>
</dbReference>
<dbReference type="Pfam" id="PF01040">
    <property type="entry name" value="UbiA"/>
    <property type="match status" value="1"/>
</dbReference>
<evidence type="ECO:0000256" key="4">
    <source>
        <dbReference type="ARBA" id="ARBA00023136"/>
    </source>
</evidence>
<evidence type="ECO:0000256" key="5">
    <source>
        <dbReference type="SAM" id="Phobius"/>
    </source>
</evidence>
<proteinExistence type="predicted"/>
<reference evidence="6 7" key="1">
    <citation type="submission" date="2024-01" db="EMBL/GenBank/DDBJ databases">
        <title>A draft genome for the cacao thread blight pathogen Marasmiellus scandens.</title>
        <authorList>
            <person name="Baruah I.K."/>
            <person name="Leung J."/>
            <person name="Bukari Y."/>
            <person name="Amoako-Attah I."/>
            <person name="Meinhardt L.W."/>
            <person name="Bailey B.A."/>
            <person name="Cohen S.P."/>
        </authorList>
    </citation>
    <scope>NUCLEOTIDE SEQUENCE [LARGE SCALE GENOMIC DNA]</scope>
    <source>
        <strain evidence="6 7">GH-19</strain>
    </source>
</reference>
<keyword evidence="4 5" id="KW-0472">Membrane</keyword>
<feature type="transmembrane region" description="Helical" evidence="5">
    <location>
        <begin position="82"/>
        <end position="103"/>
    </location>
</feature>
<evidence type="ECO:0000313" key="6">
    <source>
        <dbReference type="EMBL" id="KAK7442517.1"/>
    </source>
</evidence>
<dbReference type="InterPro" id="IPR000537">
    <property type="entry name" value="UbiA_prenyltransferase"/>
</dbReference>